<feature type="domain" description="Casein kinase substrate phosphoprotein PP28" evidence="2">
    <location>
        <begin position="81"/>
        <end position="165"/>
    </location>
</feature>
<dbReference type="Proteomes" id="UP001445076">
    <property type="component" value="Unassembled WGS sequence"/>
</dbReference>
<dbReference type="EMBL" id="JARKIK010001473">
    <property type="protein sequence ID" value="KAK8719721.1"/>
    <property type="molecule type" value="Genomic_DNA"/>
</dbReference>
<protein>
    <recommendedName>
        <fullName evidence="2">Casein kinase substrate phosphoprotein PP28 domain-containing protein</fullName>
    </recommendedName>
</protein>
<reference evidence="3 4" key="1">
    <citation type="journal article" date="2024" name="BMC Genomics">
        <title>Genome assembly of redclaw crayfish (Cherax quadricarinatus) provides insights into its immune adaptation and hypoxia tolerance.</title>
        <authorList>
            <person name="Liu Z."/>
            <person name="Zheng J."/>
            <person name="Li H."/>
            <person name="Fang K."/>
            <person name="Wang S."/>
            <person name="He J."/>
            <person name="Zhou D."/>
            <person name="Weng S."/>
            <person name="Chi M."/>
            <person name="Gu Z."/>
            <person name="He J."/>
            <person name="Li F."/>
            <person name="Wang M."/>
        </authorList>
    </citation>
    <scope>NUCLEOTIDE SEQUENCE [LARGE SCALE GENOMIC DNA]</scope>
    <source>
        <strain evidence="3">ZL_2023a</strain>
    </source>
</reference>
<proteinExistence type="predicted"/>
<gene>
    <name evidence="3" type="ORF">OTU49_013835</name>
</gene>
<feature type="compositionally biased region" description="Basic residues" evidence="1">
    <location>
        <begin position="1"/>
        <end position="10"/>
    </location>
</feature>
<feature type="compositionally biased region" description="Acidic residues" evidence="1">
    <location>
        <begin position="38"/>
        <end position="47"/>
    </location>
</feature>
<sequence>MPKGKHKGGKRQFTNFEAMEAQKKKEEKERQWRKDQGETDSEDDEEKESGSSSSSDESSSEEKETKEVKAKGVGGLIEWENPNRMDNKPKKVTNINAESSGAASIGKPQLSRREREEIEKQRATAHYRKLHAEGKTEEARADLARLALIRQQREDAAKKKEDERKAKEAAASAKREQLAKTLNKKKS</sequence>
<dbReference type="InterPro" id="IPR019380">
    <property type="entry name" value="Casein_kinase_sb_PP28"/>
</dbReference>
<evidence type="ECO:0000259" key="2">
    <source>
        <dbReference type="Pfam" id="PF10252"/>
    </source>
</evidence>
<evidence type="ECO:0000256" key="1">
    <source>
        <dbReference type="SAM" id="MobiDB-lite"/>
    </source>
</evidence>
<accession>A0AAW0VTA1</accession>
<keyword evidence="4" id="KW-1185">Reference proteome</keyword>
<evidence type="ECO:0000313" key="4">
    <source>
        <dbReference type="Proteomes" id="UP001445076"/>
    </source>
</evidence>
<dbReference type="AlphaFoldDB" id="A0AAW0VTA1"/>
<evidence type="ECO:0000313" key="3">
    <source>
        <dbReference type="EMBL" id="KAK8719721.1"/>
    </source>
</evidence>
<organism evidence="3 4">
    <name type="scientific">Cherax quadricarinatus</name>
    <name type="common">Australian red claw crayfish</name>
    <dbReference type="NCBI Taxonomy" id="27406"/>
    <lineage>
        <taxon>Eukaryota</taxon>
        <taxon>Metazoa</taxon>
        <taxon>Ecdysozoa</taxon>
        <taxon>Arthropoda</taxon>
        <taxon>Crustacea</taxon>
        <taxon>Multicrustacea</taxon>
        <taxon>Malacostraca</taxon>
        <taxon>Eumalacostraca</taxon>
        <taxon>Eucarida</taxon>
        <taxon>Decapoda</taxon>
        <taxon>Pleocyemata</taxon>
        <taxon>Astacidea</taxon>
        <taxon>Parastacoidea</taxon>
        <taxon>Parastacidae</taxon>
        <taxon>Cherax</taxon>
    </lineage>
</organism>
<feature type="compositionally biased region" description="Basic and acidic residues" evidence="1">
    <location>
        <begin position="60"/>
        <end position="70"/>
    </location>
</feature>
<dbReference type="PANTHER" id="PTHR22055">
    <property type="entry name" value="28 KDA HEAT- AND ACID-STABLE PHOSPHOPROTEIN PDGF-ASSOCIATED PROTEIN"/>
    <property type="match status" value="1"/>
</dbReference>
<feature type="region of interest" description="Disordered" evidence="1">
    <location>
        <begin position="154"/>
        <end position="187"/>
    </location>
</feature>
<feature type="compositionally biased region" description="Polar residues" evidence="1">
    <location>
        <begin position="93"/>
        <end position="102"/>
    </location>
</feature>
<name>A0AAW0VTA1_CHEQU</name>
<dbReference type="InterPro" id="IPR039876">
    <property type="entry name" value="HAP28"/>
</dbReference>
<feature type="compositionally biased region" description="Basic and acidic residues" evidence="1">
    <location>
        <begin position="20"/>
        <end position="37"/>
    </location>
</feature>
<feature type="compositionally biased region" description="Basic and acidic residues" evidence="1">
    <location>
        <begin position="154"/>
        <end position="178"/>
    </location>
</feature>
<dbReference type="Pfam" id="PF10252">
    <property type="entry name" value="PP28"/>
    <property type="match status" value="1"/>
</dbReference>
<comment type="caution">
    <text evidence="3">The sequence shown here is derived from an EMBL/GenBank/DDBJ whole genome shotgun (WGS) entry which is preliminary data.</text>
</comment>
<feature type="region of interest" description="Disordered" evidence="1">
    <location>
        <begin position="1"/>
        <end position="114"/>
    </location>
</feature>